<dbReference type="PANTHER" id="PTHR31900">
    <property type="entry name" value="F-BOX/RNI SUPERFAMILY PROTEIN-RELATED"/>
    <property type="match status" value="1"/>
</dbReference>
<dbReference type="AlphaFoldDB" id="Q9FNJ0"/>
<organism evidence="2">
    <name type="scientific">Arabidopsis thaliana</name>
    <name type="common">Mouse-ear cress</name>
    <dbReference type="NCBI Taxonomy" id="3702"/>
    <lineage>
        <taxon>Eukaryota</taxon>
        <taxon>Viridiplantae</taxon>
        <taxon>Streptophyta</taxon>
        <taxon>Embryophyta</taxon>
        <taxon>Tracheophyta</taxon>
        <taxon>Spermatophyta</taxon>
        <taxon>Magnoliopsida</taxon>
        <taxon>eudicotyledons</taxon>
        <taxon>Gunneridae</taxon>
        <taxon>Pentapetalae</taxon>
        <taxon>rosids</taxon>
        <taxon>malvids</taxon>
        <taxon>Brassicales</taxon>
        <taxon>Brassicaceae</taxon>
        <taxon>Camelineae</taxon>
        <taxon>Arabidopsis</taxon>
    </lineage>
</organism>
<reference evidence="2" key="1">
    <citation type="journal article" date="1997" name="DNA Res.">
        <title>Structural analysis of Arabidopsis thaliana chromosome 5. II. Sequence features of the regions of 1,044,062 bp covered by thirteen physically assigned P1 clones.</title>
        <authorList>
            <person name="Kotani H."/>
            <person name="Nakamura Y."/>
            <person name="Sato S."/>
            <person name="Kaneko T."/>
            <person name="Asamizu E."/>
            <person name="Miyajima N."/>
            <person name="Tabata S."/>
        </authorList>
    </citation>
    <scope>NUCLEOTIDE SEQUENCE [LARGE SCALE GENOMIC DNA]</scope>
</reference>
<dbReference type="PANTHER" id="PTHR31900:SF33">
    <property type="entry name" value="PROTEIN WITH RNI-LIKE_FBD-LIKE DOMAIN"/>
    <property type="match status" value="1"/>
</dbReference>
<sequence length="262" mass="30706">MTSFLDYSKDLCIHILKLSFEINHRDPSYMTWWIHNAVMRLDLVCDWSYLVAMKMDPSVYTPVDIDVDFDIFDNHSAGNVSSKKIAVRKLLTGLSSVRDMTISGKNLKVICLYLNLELLPQFPHMTRLCVNSYEYYLKMLPMLLKSCPNLKSLFLIYMQEPMEYKNEQTMLSLPVPECLRPSLEYIKMKRPINRAGAEMILANYFLENEAVLKKFTLRLYCGKVEEESVIFMELLKFRKCSASCEVVVQRIETYPTMIHRFL</sequence>
<reference key="2">
    <citation type="journal article" date="2000" name="Nature">
        <title>Sequence and analysis of chromosome 5 of the plant Arabidopsis thaliana.</title>
        <authorList>
            <consortium name="Kazusa DNA Research Institute"/>
            <consortium name="Cold Spring Harbor and Washington University in St Louis Sequencing Consortium"/>
            <consortium name="European Union Arabidopsis Genome Sequencing Consortium"/>
            <person name="Tabata S."/>
            <person name="Kaneko T."/>
            <person name="Nakamura Y."/>
            <person name="Kotani H."/>
            <person name="Kato T."/>
            <person name="Asamizu E."/>
            <person name="Miyajima N."/>
            <person name="Sasamoto S."/>
            <person name="Kimura T."/>
            <person name="Hosouchi T."/>
            <person name="Kawashima K."/>
            <person name="Kohara M."/>
            <person name="Matsumoto M."/>
            <person name="Matsuno A."/>
            <person name="Muraki A."/>
            <person name="Nakayama S."/>
            <person name="Nakazaki N."/>
            <person name="Naruo K."/>
            <person name="Okumura S."/>
            <person name="Shinpo S."/>
            <person name="Takeuchi C."/>
            <person name="Wada T."/>
            <person name="Watanabe A."/>
            <person name="Yamada M."/>
            <person name="Yasuda M."/>
            <person name="Sato S."/>
            <person name="de la Bastide M."/>
            <person name="Huang E."/>
            <person name="Spiegel L."/>
            <person name="Gnoj L."/>
            <person name="O'Shaughnessy A."/>
            <person name="Preston R."/>
            <person name="Habermann K."/>
            <person name="Murray J."/>
            <person name="Johnson D."/>
            <person name="Rohlfing T."/>
            <person name="Nelson J."/>
            <person name="Stoneking T."/>
            <person name="Pepin K."/>
            <person name="Spieth J."/>
            <person name="Sekhon M."/>
            <person name="Armstrong J."/>
            <person name="Becker M."/>
            <person name="Belter E."/>
            <person name="Cordum H."/>
            <person name="Cordes M."/>
            <person name="Courtney L."/>
            <person name="Courtney W."/>
            <person name="Dante M."/>
            <person name="Du H."/>
            <person name="Edwards J."/>
            <person name="Fryman J."/>
            <person name="Haakensen B."/>
            <person name="Lamar E."/>
            <person name="Latreille P."/>
            <person name="Leonard S."/>
            <person name="Meyer R."/>
            <person name="Mulvaney E."/>
            <person name="Ozersky P."/>
            <person name="Riley A."/>
            <person name="Strowmatt C."/>
            <person name="Wagner-McPherson C."/>
            <person name="Wollam A."/>
            <person name="Yoakum M."/>
            <person name="Bell M."/>
            <person name="Dedhia N."/>
            <person name="Parnell L."/>
            <person name="Shah R."/>
            <person name="Rodriguez M."/>
            <person name="See L.H."/>
            <person name="Vil D."/>
            <person name="Baker J."/>
            <person name="Kirchoff K."/>
            <person name="Toth K."/>
            <person name="King L."/>
            <person name="Bahret A."/>
            <person name="Miller B."/>
            <person name="Marra M."/>
            <person name="Martienssen R."/>
            <person name="McCombie W.R."/>
            <person name="Wilson R.K."/>
            <person name="Murphy G."/>
            <person name="Bancroft I."/>
            <person name="Volckaert G."/>
            <person name="Wambutt R."/>
            <person name="Dusterhoft A."/>
            <person name="Stiekema W."/>
            <person name="Pohl T."/>
            <person name="Entian K.D."/>
            <person name="Terryn N."/>
            <person name="Hartley N."/>
            <person name="Bent E."/>
            <person name="Johnson S."/>
            <person name="Langham S.A."/>
            <person name="McCullagh B."/>
            <person name="Robben J."/>
            <person name="Grymonprez B."/>
            <person name="Zimmermann W."/>
            <person name="Ramsperger U."/>
            <person name="Wedler H."/>
            <person name="Balke K."/>
            <person name="Wedler E."/>
            <person name="Peters S."/>
            <person name="van Staveren M."/>
            <person name="Dirkse W."/>
            <person name="Mooijman P."/>
            <person name="Lankhorst R.K."/>
            <person name="Weitzenegger T."/>
            <person name="Bothe G."/>
            <person name="Rose M."/>
            <person name="Hauf J."/>
            <person name="Berneiser S."/>
            <person name="Hempel S."/>
            <person name="Feldpausch M."/>
            <person name="Lamberth S."/>
            <person name="Villarroel R."/>
            <person name="Gielen J."/>
            <person name="Ardiles W."/>
            <person name="Bents O."/>
            <person name="Lemcke K."/>
            <person name="Kolesov G."/>
            <person name="Mayer K."/>
            <person name="Rudd S."/>
            <person name="Schoof H."/>
            <person name="Schueller C."/>
            <person name="Zaccaria P."/>
            <person name="Mewes H.W."/>
            <person name="Bevan M."/>
            <person name="Fransz P."/>
        </authorList>
    </citation>
    <scope>NUCLEOTIDE SEQUENCE [LARGE SCALE GENOMIC DNA]</scope>
    <source>
        <strain>cv. Columbia</strain>
    </source>
</reference>
<dbReference type="SMART" id="SM00579">
    <property type="entry name" value="FBD"/>
    <property type="match status" value="1"/>
</dbReference>
<dbReference type="InterPro" id="IPR006566">
    <property type="entry name" value="FBD"/>
</dbReference>
<protein>
    <recommendedName>
        <fullName evidence="1">FBD domain-containing protein</fullName>
    </recommendedName>
</protein>
<dbReference type="PhylomeDB" id="Q9FNJ0"/>
<evidence type="ECO:0000313" key="2">
    <source>
        <dbReference type="EMBL" id="BAB11677.1"/>
    </source>
</evidence>
<proteinExistence type="predicted"/>
<feature type="domain" description="FBD" evidence="1">
    <location>
        <begin position="177"/>
        <end position="249"/>
    </location>
</feature>
<dbReference type="InterPro" id="IPR050232">
    <property type="entry name" value="FBL13/AtMIF1-like"/>
</dbReference>
<dbReference type="EMBL" id="AB006699">
    <property type="protein sequence ID" value="BAB11677.1"/>
    <property type="molecule type" value="Genomic_DNA"/>
</dbReference>
<evidence type="ECO:0000259" key="1">
    <source>
        <dbReference type="SMART" id="SM00579"/>
    </source>
</evidence>
<dbReference type="Pfam" id="PF08387">
    <property type="entry name" value="FBD"/>
    <property type="match status" value="1"/>
</dbReference>
<accession>Q9FNJ0</accession>
<name>Q9FNJ0_ARATH</name>
<dbReference type="SUPFAM" id="SSF52047">
    <property type="entry name" value="RNI-like"/>
    <property type="match status" value="1"/>
</dbReference>